<dbReference type="SUPFAM" id="SSF47729">
    <property type="entry name" value="IHF-like DNA-binding proteins"/>
    <property type="match status" value="1"/>
</dbReference>
<evidence type="ECO:0000256" key="2">
    <source>
        <dbReference type="ARBA" id="ARBA00023125"/>
    </source>
</evidence>
<dbReference type="OrthoDB" id="7873474at2"/>
<comment type="similarity">
    <text evidence="1">Belongs to the bacterial histone-like protein family.</text>
</comment>
<dbReference type="InterPro" id="IPR000119">
    <property type="entry name" value="Hist_DNA-bd"/>
</dbReference>
<comment type="caution">
    <text evidence="4">The sequence shown here is derived from an EMBL/GenBank/DDBJ whole genome shotgun (WGS) entry which is preliminary data.</text>
</comment>
<evidence type="ECO:0000313" key="4">
    <source>
        <dbReference type="EMBL" id="PTX45594.1"/>
    </source>
</evidence>
<organism evidence="4 5">
    <name type="scientific">Gemmobacter caeni</name>
    <dbReference type="NCBI Taxonomy" id="589035"/>
    <lineage>
        <taxon>Bacteria</taxon>
        <taxon>Pseudomonadati</taxon>
        <taxon>Pseudomonadota</taxon>
        <taxon>Alphaproteobacteria</taxon>
        <taxon>Rhodobacterales</taxon>
        <taxon>Paracoccaceae</taxon>
        <taxon>Gemmobacter</taxon>
    </lineage>
</organism>
<dbReference type="RefSeq" id="WP_108130519.1">
    <property type="nucleotide sequence ID" value="NZ_QBKP01000021.1"/>
</dbReference>
<evidence type="ECO:0000256" key="1">
    <source>
        <dbReference type="ARBA" id="ARBA00010529"/>
    </source>
</evidence>
<feature type="compositionally biased region" description="Low complexity" evidence="3">
    <location>
        <begin position="21"/>
        <end position="58"/>
    </location>
</feature>
<dbReference type="Gene3D" id="4.10.520.10">
    <property type="entry name" value="IHF-like DNA-binding proteins"/>
    <property type="match status" value="1"/>
</dbReference>
<dbReference type="EMBL" id="QBKP01000021">
    <property type="protein sequence ID" value="PTX45594.1"/>
    <property type="molecule type" value="Genomic_DNA"/>
</dbReference>
<protein>
    <submittedName>
        <fullName evidence="4">DNA-binding protein</fullName>
    </submittedName>
</protein>
<gene>
    <name evidence="4" type="ORF">C8N34_12123</name>
</gene>
<dbReference type="GO" id="GO:0003677">
    <property type="term" value="F:DNA binding"/>
    <property type="evidence" value="ECO:0007669"/>
    <property type="project" value="UniProtKB-KW"/>
</dbReference>
<dbReference type="AlphaFoldDB" id="A0A2T6AP42"/>
<keyword evidence="2 4" id="KW-0238">DNA-binding</keyword>
<dbReference type="Proteomes" id="UP000244224">
    <property type="component" value="Unassembled WGS sequence"/>
</dbReference>
<dbReference type="Pfam" id="PF00216">
    <property type="entry name" value="Bac_DNA_binding"/>
    <property type="match status" value="1"/>
</dbReference>
<feature type="region of interest" description="Disordered" evidence="3">
    <location>
        <begin position="130"/>
        <end position="151"/>
    </location>
</feature>
<reference evidence="4 5" key="1">
    <citation type="submission" date="2018-04" db="EMBL/GenBank/DDBJ databases">
        <title>Genomic Encyclopedia of Archaeal and Bacterial Type Strains, Phase II (KMG-II): from individual species to whole genera.</title>
        <authorList>
            <person name="Goeker M."/>
        </authorList>
    </citation>
    <scope>NUCLEOTIDE SEQUENCE [LARGE SCALE GENOMIC DNA]</scope>
    <source>
        <strain evidence="4 5">DSM 21823</strain>
    </source>
</reference>
<keyword evidence="5" id="KW-1185">Reference proteome</keyword>
<name>A0A2T6AP42_9RHOB</name>
<dbReference type="GO" id="GO:0030527">
    <property type="term" value="F:structural constituent of chromatin"/>
    <property type="evidence" value="ECO:0007669"/>
    <property type="project" value="InterPro"/>
</dbReference>
<dbReference type="InterPro" id="IPR010992">
    <property type="entry name" value="IHF-like_DNA-bd_dom_sf"/>
</dbReference>
<accession>A0A2T6AP42</accession>
<feature type="region of interest" description="Disordered" evidence="3">
    <location>
        <begin position="1"/>
        <end position="60"/>
    </location>
</feature>
<evidence type="ECO:0000256" key="3">
    <source>
        <dbReference type="SAM" id="MobiDB-lite"/>
    </source>
</evidence>
<evidence type="ECO:0000313" key="5">
    <source>
        <dbReference type="Proteomes" id="UP000244224"/>
    </source>
</evidence>
<proteinExistence type="inferred from homology"/>
<sequence length="151" mass="15128">MATKPSDAAKAAPKRTKSTGTATRKPAAVAKAKAAPRAAAETAAPDAVTTAAPAARPAGETLKVQRLVAEVAAATGAKKPVVKSVVEAALARIGEALSQGQDLNLPPLGKAKIGRQKGTAGDEMIVIKLKRGGGKTSDKKDVTEGVAEAED</sequence>